<dbReference type="STRING" id="249408.BOO71_0005389"/>
<comment type="similarity">
    <text evidence="2">Belongs to the binding-protein-dependent transport system permease family. HisMQ subfamily.</text>
</comment>
<dbReference type="InterPro" id="IPR035906">
    <property type="entry name" value="MetI-like_sf"/>
</dbReference>
<keyword evidence="4" id="KW-1003">Cell membrane</keyword>
<dbReference type="InterPro" id="IPR010065">
    <property type="entry name" value="AA_ABC_transptr_permease_3TM"/>
</dbReference>
<evidence type="ECO:0000256" key="8">
    <source>
        <dbReference type="ARBA" id="ARBA00023136"/>
    </source>
</evidence>
<dbReference type="AlphaFoldDB" id="A0A1U7P0A3"/>
<dbReference type="eggNOG" id="COG0765">
    <property type="taxonomic scope" value="Bacteria"/>
</dbReference>
<evidence type="ECO:0000259" key="10">
    <source>
        <dbReference type="PROSITE" id="PS50928"/>
    </source>
</evidence>
<dbReference type="GO" id="GO:0006865">
    <property type="term" value="P:amino acid transport"/>
    <property type="evidence" value="ECO:0007669"/>
    <property type="project" value="UniProtKB-KW"/>
</dbReference>
<evidence type="ECO:0000256" key="2">
    <source>
        <dbReference type="ARBA" id="ARBA00010072"/>
    </source>
</evidence>
<keyword evidence="7 9" id="KW-1133">Transmembrane helix</keyword>
<dbReference type="FunFam" id="1.10.3720.10:FF:000033">
    <property type="entry name" value="Polar amino acid ABC transporter permease"/>
    <property type="match status" value="1"/>
</dbReference>
<keyword evidence="8 9" id="KW-0472">Membrane</keyword>
<feature type="domain" description="ABC transmembrane type-1" evidence="10">
    <location>
        <begin position="52"/>
        <end position="240"/>
    </location>
</feature>
<dbReference type="Proteomes" id="UP000186607">
    <property type="component" value="Unassembled WGS sequence"/>
</dbReference>
<dbReference type="Gene3D" id="1.10.3720.10">
    <property type="entry name" value="MetI-like"/>
    <property type="match status" value="1"/>
</dbReference>
<reference evidence="11 12" key="1">
    <citation type="submission" date="2017-01" db="EMBL/GenBank/DDBJ databases">
        <title>Genome Analysis of Deinococcus marmoris KOPRI26562.</title>
        <authorList>
            <person name="Kim J.H."/>
            <person name="Oh H.-M."/>
        </authorList>
    </citation>
    <scope>NUCLEOTIDE SEQUENCE [LARGE SCALE GENOMIC DNA]</scope>
    <source>
        <strain evidence="11 12">KOPRI26562</strain>
    </source>
</reference>
<dbReference type="GO" id="GO:0022857">
    <property type="term" value="F:transmembrane transporter activity"/>
    <property type="evidence" value="ECO:0007669"/>
    <property type="project" value="InterPro"/>
</dbReference>
<dbReference type="GO" id="GO:0043190">
    <property type="term" value="C:ATP-binding cassette (ABC) transporter complex"/>
    <property type="evidence" value="ECO:0007669"/>
    <property type="project" value="InterPro"/>
</dbReference>
<dbReference type="PROSITE" id="PS50928">
    <property type="entry name" value="ABC_TM1"/>
    <property type="match status" value="1"/>
</dbReference>
<keyword evidence="5 9" id="KW-0812">Transmembrane</keyword>
<protein>
    <submittedName>
        <fullName evidence="11">Amino acid ABC transporter, permease protein</fullName>
    </submittedName>
</protein>
<keyword evidence="12" id="KW-1185">Reference proteome</keyword>
<keyword evidence="6" id="KW-0029">Amino-acid transport</keyword>
<keyword evidence="3 9" id="KW-0813">Transport</keyword>
<feature type="transmembrane region" description="Helical" evidence="9">
    <location>
        <begin position="221"/>
        <end position="240"/>
    </location>
</feature>
<evidence type="ECO:0000256" key="1">
    <source>
        <dbReference type="ARBA" id="ARBA00004651"/>
    </source>
</evidence>
<evidence type="ECO:0000256" key="3">
    <source>
        <dbReference type="ARBA" id="ARBA00022448"/>
    </source>
</evidence>
<dbReference type="EMBL" id="MSTI01000065">
    <property type="protein sequence ID" value="OLV18596.1"/>
    <property type="molecule type" value="Genomic_DNA"/>
</dbReference>
<feature type="transmembrane region" description="Helical" evidence="9">
    <location>
        <begin position="91"/>
        <end position="111"/>
    </location>
</feature>
<dbReference type="PANTHER" id="PTHR30614">
    <property type="entry name" value="MEMBRANE COMPONENT OF AMINO ACID ABC TRANSPORTER"/>
    <property type="match status" value="1"/>
</dbReference>
<evidence type="ECO:0000313" key="12">
    <source>
        <dbReference type="Proteomes" id="UP000186607"/>
    </source>
</evidence>
<name>A0A1U7P0A3_9DEIO</name>
<dbReference type="Pfam" id="PF00528">
    <property type="entry name" value="BPD_transp_1"/>
    <property type="match status" value="1"/>
</dbReference>
<comment type="subcellular location">
    <subcellularLocation>
        <location evidence="1 9">Cell membrane</location>
        <topology evidence="1 9">Multi-pass membrane protein</topology>
    </subcellularLocation>
</comment>
<comment type="caution">
    <text evidence="11">The sequence shown here is derived from an EMBL/GenBank/DDBJ whole genome shotgun (WGS) entry which is preliminary data.</text>
</comment>
<dbReference type="InterPro" id="IPR043429">
    <property type="entry name" value="ArtM/GltK/GlnP/TcyL/YhdX-like"/>
</dbReference>
<evidence type="ECO:0000256" key="7">
    <source>
        <dbReference type="ARBA" id="ARBA00022989"/>
    </source>
</evidence>
<sequence length="259" mass="27659">MQDVMAWSGGFQTLRSVEAGPTVYTVPRMADLVTGFRTILSGDYPRLLLSGLGLTLAVSLCALGVSVVLGTLLGIVRVFRVPLLAPLGNAYVEVVRGIPLIVLLSVVYYGLPALGVTLDGFPAAVLALGLYSAAYTSEIVRGGLNSVPVGQIEAGRSLGLSRAQAVRFVVLPQAWRVALPALGNEFISLILGSSLASAVTLQELFAQGKYITGVTYRQFEVYAVLALVYFLLTFTMTRVVRALERRLGRGQAGIERRVL</sequence>
<evidence type="ECO:0000256" key="5">
    <source>
        <dbReference type="ARBA" id="ARBA00022692"/>
    </source>
</evidence>
<dbReference type="SUPFAM" id="SSF161098">
    <property type="entry name" value="MetI-like"/>
    <property type="match status" value="1"/>
</dbReference>
<evidence type="ECO:0000256" key="9">
    <source>
        <dbReference type="RuleBase" id="RU363032"/>
    </source>
</evidence>
<evidence type="ECO:0000313" key="11">
    <source>
        <dbReference type="EMBL" id="OLV18596.1"/>
    </source>
</evidence>
<evidence type="ECO:0000256" key="6">
    <source>
        <dbReference type="ARBA" id="ARBA00022970"/>
    </source>
</evidence>
<dbReference type="PANTHER" id="PTHR30614:SF20">
    <property type="entry name" value="GLUTAMINE TRANSPORT SYSTEM PERMEASE PROTEIN GLNP"/>
    <property type="match status" value="1"/>
</dbReference>
<organism evidence="11 12">
    <name type="scientific">Deinococcus marmoris</name>
    <dbReference type="NCBI Taxonomy" id="249408"/>
    <lineage>
        <taxon>Bacteria</taxon>
        <taxon>Thermotogati</taxon>
        <taxon>Deinococcota</taxon>
        <taxon>Deinococci</taxon>
        <taxon>Deinococcales</taxon>
        <taxon>Deinococcaceae</taxon>
        <taxon>Deinococcus</taxon>
    </lineage>
</organism>
<evidence type="ECO:0000256" key="4">
    <source>
        <dbReference type="ARBA" id="ARBA00022475"/>
    </source>
</evidence>
<gene>
    <name evidence="11" type="ORF">BOO71_0005389</name>
</gene>
<proteinExistence type="inferred from homology"/>
<feature type="transmembrane region" description="Helical" evidence="9">
    <location>
        <begin position="54"/>
        <end position="79"/>
    </location>
</feature>
<dbReference type="CDD" id="cd06261">
    <property type="entry name" value="TM_PBP2"/>
    <property type="match status" value="1"/>
</dbReference>
<accession>A0A1U7P0A3</accession>
<dbReference type="NCBIfam" id="TIGR01726">
    <property type="entry name" value="HEQRo_perm_3TM"/>
    <property type="match status" value="1"/>
</dbReference>
<dbReference type="InterPro" id="IPR000515">
    <property type="entry name" value="MetI-like"/>
</dbReference>